<proteinExistence type="predicted"/>
<gene>
    <name evidence="1" type="ORF">AHTJR_13170</name>
</gene>
<accession>A0A4P7B629</accession>
<dbReference type="Proteomes" id="UP000294395">
    <property type="component" value="Chromosome"/>
</dbReference>
<evidence type="ECO:0000313" key="1">
    <source>
        <dbReference type="EMBL" id="QBQ17162.1"/>
    </source>
</evidence>
<dbReference type="EMBL" id="CP038009">
    <property type="protein sequence ID" value="QBQ17162.1"/>
    <property type="molecule type" value="Genomic_DNA"/>
</dbReference>
<reference evidence="1 2" key="1">
    <citation type="submission" date="2019-03" db="EMBL/GenBank/DDBJ databases">
        <title>Complete genome sequence of two outbreak-associated Acinetobacter haemolyticus strains.</title>
        <authorList>
            <person name="Bai L."/>
            <person name="Zhang S.-C."/>
            <person name="Deng Y."/>
            <person name="Song C.-C."/>
            <person name="Kang G.-B."/>
            <person name="Dong Y."/>
            <person name="Wang Y."/>
            <person name="Gao F."/>
            <person name="Huang H."/>
        </authorList>
    </citation>
    <scope>NUCLEOTIDE SEQUENCE [LARGE SCALE GENOMIC DNA]</scope>
    <source>
        <strain evidence="1 2">TJR01</strain>
    </source>
</reference>
<sequence length="284" mass="33517">MRCSLTDIKKLINRKVSSYKKINHSDRDQIIIDNQNSIRKEIIETRRPPFWCLESISCQYAMKGFSLIETGGANSEALRFLNLSFMYQEVAQEIAFNEHKNSVCIQLEHVRRCLFKIAPLLLWSILIGNKNLAKKIKNQLLFFLNLKNVTRKLQLDYELFCLWLYESWVEEKSDIIQHISGDFKQIIDHWYADVEKLQEIVIFICDFHCEEMVDNQKKAALPRFMSPPWDLIPLEIYVINKLRQSHSLSRLIVDHPITNTNIAIVSEFSIVEDDFIEYVQINIF</sequence>
<organism evidence="1 2">
    <name type="scientific">Acinetobacter haemolyticus</name>
    <dbReference type="NCBI Taxonomy" id="29430"/>
    <lineage>
        <taxon>Bacteria</taxon>
        <taxon>Pseudomonadati</taxon>
        <taxon>Pseudomonadota</taxon>
        <taxon>Gammaproteobacteria</taxon>
        <taxon>Moraxellales</taxon>
        <taxon>Moraxellaceae</taxon>
        <taxon>Acinetobacter</taxon>
    </lineage>
</organism>
<protein>
    <submittedName>
        <fullName evidence="1">Uncharacterized protein</fullName>
    </submittedName>
</protein>
<name>A0A4P7B629_ACIHA</name>
<dbReference type="AlphaFoldDB" id="A0A4P7B629"/>
<evidence type="ECO:0000313" key="2">
    <source>
        <dbReference type="Proteomes" id="UP000294395"/>
    </source>
</evidence>